<dbReference type="AlphaFoldDB" id="A0A2P7QKL2"/>
<keyword evidence="4" id="KW-1185">Reference proteome</keyword>
<accession>A0A2P7QKL2</accession>
<feature type="domain" description="Rap1a immunity protein" evidence="2">
    <location>
        <begin position="30"/>
        <end position="113"/>
    </location>
</feature>
<evidence type="ECO:0000313" key="4">
    <source>
        <dbReference type="Proteomes" id="UP000241167"/>
    </source>
</evidence>
<dbReference type="Pfam" id="PF18602">
    <property type="entry name" value="Rap1a"/>
    <property type="match status" value="1"/>
</dbReference>
<keyword evidence="1" id="KW-0732">Signal</keyword>
<dbReference type="InterPro" id="IPR041238">
    <property type="entry name" value="Rap1a"/>
</dbReference>
<dbReference type="RefSeq" id="WP_146151079.1">
    <property type="nucleotide sequence ID" value="NZ_PXYI01000006.1"/>
</dbReference>
<dbReference type="EMBL" id="PXYI01000006">
    <property type="protein sequence ID" value="PSJ38519.1"/>
    <property type="molecule type" value="Genomic_DNA"/>
</dbReference>
<gene>
    <name evidence="3" type="ORF">C7I55_19015</name>
</gene>
<organism evidence="3 4">
    <name type="scientific">Allosphingosinicella deserti</name>
    <dbReference type="NCBI Taxonomy" id="2116704"/>
    <lineage>
        <taxon>Bacteria</taxon>
        <taxon>Pseudomonadati</taxon>
        <taxon>Pseudomonadota</taxon>
        <taxon>Alphaproteobacteria</taxon>
        <taxon>Sphingomonadales</taxon>
        <taxon>Sphingomonadaceae</taxon>
        <taxon>Allosphingosinicella</taxon>
    </lineage>
</organism>
<dbReference type="Gene3D" id="1.10.890.40">
    <property type="match status" value="1"/>
</dbReference>
<dbReference type="Proteomes" id="UP000241167">
    <property type="component" value="Unassembled WGS sequence"/>
</dbReference>
<sequence length="123" mass="13058">MRRSLAAAALLATLAPMPAQAGDAEPIGDSGNAFLARCGDEKREPCRAYVSGIVDGLIVAGIAMKTNLICPPAGVTTSQVHDLVVDFTRGSPALRHLRTDELTYRALKNAFPCPTKKAPSKRR</sequence>
<reference evidence="3 4" key="1">
    <citation type="submission" date="2018-03" db="EMBL/GenBank/DDBJ databases">
        <title>The draft genome of Sphingosinicella sp. GL-C-18.</title>
        <authorList>
            <person name="Liu L."/>
            <person name="Li L."/>
            <person name="Liang L."/>
            <person name="Zhang X."/>
            <person name="Wang T."/>
        </authorList>
    </citation>
    <scope>NUCLEOTIDE SEQUENCE [LARGE SCALE GENOMIC DNA]</scope>
    <source>
        <strain evidence="3 4">GL-C-18</strain>
    </source>
</reference>
<proteinExistence type="predicted"/>
<evidence type="ECO:0000259" key="2">
    <source>
        <dbReference type="Pfam" id="PF18602"/>
    </source>
</evidence>
<name>A0A2P7QKL2_9SPHN</name>
<feature type="signal peptide" evidence="1">
    <location>
        <begin position="1"/>
        <end position="21"/>
    </location>
</feature>
<evidence type="ECO:0000256" key="1">
    <source>
        <dbReference type="SAM" id="SignalP"/>
    </source>
</evidence>
<protein>
    <recommendedName>
        <fullName evidence="2">Rap1a immunity protein domain-containing protein</fullName>
    </recommendedName>
</protein>
<evidence type="ECO:0000313" key="3">
    <source>
        <dbReference type="EMBL" id="PSJ38519.1"/>
    </source>
</evidence>
<comment type="caution">
    <text evidence="3">The sequence shown here is derived from an EMBL/GenBank/DDBJ whole genome shotgun (WGS) entry which is preliminary data.</text>
</comment>
<feature type="chain" id="PRO_5015121361" description="Rap1a immunity protein domain-containing protein" evidence="1">
    <location>
        <begin position="22"/>
        <end position="123"/>
    </location>
</feature>